<keyword evidence="3" id="KW-1185">Reference proteome</keyword>
<evidence type="ECO:0000313" key="3">
    <source>
        <dbReference type="Proteomes" id="UP001198200"/>
    </source>
</evidence>
<organism evidence="2 3">
    <name type="scientific">Anthropogastromicrobium aceti</name>
    <dbReference type="NCBI Taxonomy" id="2981768"/>
    <lineage>
        <taxon>Bacteria</taxon>
        <taxon>Bacillati</taxon>
        <taxon>Bacillota</taxon>
        <taxon>Clostridia</taxon>
        <taxon>Lachnospirales</taxon>
        <taxon>Lachnospiraceae</taxon>
        <taxon>Anthropogastromicrobium</taxon>
    </lineage>
</organism>
<evidence type="ECO:0000313" key="2">
    <source>
        <dbReference type="EMBL" id="MCC2222724.1"/>
    </source>
</evidence>
<gene>
    <name evidence="2" type="ORF">LKD48_14025</name>
</gene>
<dbReference type="Proteomes" id="UP001198200">
    <property type="component" value="Unassembled WGS sequence"/>
</dbReference>
<keyword evidence="1" id="KW-0175">Coiled coil</keyword>
<dbReference type="EMBL" id="JAJEQN010000046">
    <property type="protein sequence ID" value="MCC2222724.1"/>
    <property type="molecule type" value="Genomic_DNA"/>
</dbReference>
<sequence>MELSRTINSDKRYYLDENTIENAASFLQTMRVFNDAKIDLYNALYDQKYLVSGPLIDHAYPVFLKEKYKINDYYNAAIYLAASGSISSQKELKKYYSTTITADLKTRDEKIQMIQEALDKKKAVKNSIRIYRKDGRWVTPYPRCQLKVKGLTIVLFNKTIVKLDEYERSVEADIRKLKTRLALVTEARRRKEKKLENIKNLPPERIVFGGKKLYSEKDTVGIKKSAEDNKTSQKALKEWKQEFFEKRHQSMALPGRHTSKYGNFLCKYDGKDLSVTCIDGTTTVFHDFKLPRYNEAFQNNFTCKPEDRQSVCYNFTVKRDRKNRQYIIVSVTMKLQAYENSYYGNGAISMDINYDHFALAEIDETGKLLDQKLIRFDLVKKSTGQITNILGAAVKEVFNWCAEKDKRLIVEDIDLTIKLASRKYRNRKGNHHMTLFAYQRIASGIENQSLRREIAFCKIDPAYTSQMGKVLFMRRYGMSIHQAAAYTIGLVGMGLYDKLAPDLRMLNLLKTKEGIVPEFSQETYKTIWARITKTFSGIQKHFFYRRIPYEVLEERKRPSLRTLAAEMKVRYMSDAANYKSCEQV</sequence>
<feature type="coiled-coil region" evidence="1">
    <location>
        <begin position="174"/>
        <end position="242"/>
    </location>
</feature>
<proteinExistence type="predicted"/>
<protein>
    <recommendedName>
        <fullName evidence="4">Transposase</fullName>
    </recommendedName>
</protein>
<comment type="caution">
    <text evidence="2">The sequence shown here is derived from an EMBL/GenBank/DDBJ whole genome shotgun (WGS) entry which is preliminary data.</text>
</comment>
<name>A0AAE3E6Q3_9FIRM</name>
<accession>A0AAE3E6Q3</accession>
<dbReference type="AlphaFoldDB" id="A0AAE3E6Q3"/>
<evidence type="ECO:0008006" key="4">
    <source>
        <dbReference type="Google" id="ProtNLM"/>
    </source>
</evidence>
<evidence type="ECO:0000256" key="1">
    <source>
        <dbReference type="SAM" id="Coils"/>
    </source>
</evidence>
<reference evidence="2 3" key="1">
    <citation type="submission" date="2021-10" db="EMBL/GenBank/DDBJ databases">
        <title>Anaerobic single-cell dispensing facilitates the cultivation of human gut bacteria.</title>
        <authorList>
            <person name="Afrizal A."/>
        </authorList>
    </citation>
    <scope>NUCLEOTIDE SEQUENCE [LARGE SCALE GENOMIC DNA]</scope>
    <source>
        <strain evidence="2 3">CLA-AA-H224</strain>
    </source>
</reference>
<dbReference type="RefSeq" id="WP_308732336.1">
    <property type="nucleotide sequence ID" value="NZ_JAJEQN010000046.1"/>
</dbReference>